<comment type="caution">
    <text evidence="1">The sequence shown here is derived from an EMBL/GenBank/DDBJ whole genome shotgun (WGS) entry which is preliminary data.</text>
</comment>
<gene>
    <name evidence="1" type="ORF">J2S13_001317</name>
</gene>
<proteinExistence type="predicted"/>
<dbReference type="EMBL" id="JAUSUC010000012">
    <property type="protein sequence ID" value="MDQ0214918.1"/>
    <property type="molecule type" value="Genomic_DNA"/>
</dbReference>
<dbReference type="AlphaFoldDB" id="A0AAJ1WJ14"/>
<name>A0AAJ1WJ14_9BACI</name>
<accession>A0AAJ1WJ14</accession>
<evidence type="ECO:0000313" key="1">
    <source>
        <dbReference type="EMBL" id="MDQ0214918.1"/>
    </source>
</evidence>
<dbReference type="RefSeq" id="WP_307256915.1">
    <property type="nucleotide sequence ID" value="NZ_JAUSUC010000012.1"/>
</dbReference>
<dbReference type="Proteomes" id="UP001237207">
    <property type="component" value="Unassembled WGS sequence"/>
</dbReference>
<protein>
    <submittedName>
        <fullName evidence="1">Uncharacterized protein</fullName>
    </submittedName>
</protein>
<evidence type="ECO:0000313" key="2">
    <source>
        <dbReference type="Proteomes" id="UP001237207"/>
    </source>
</evidence>
<reference evidence="1" key="1">
    <citation type="submission" date="2023-07" db="EMBL/GenBank/DDBJ databases">
        <title>Genomic Encyclopedia of Type Strains, Phase IV (KMG-IV): sequencing the most valuable type-strain genomes for metagenomic binning, comparative biology and taxonomic classification.</title>
        <authorList>
            <person name="Goeker M."/>
        </authorList>
    </citation>
    <scope>NUCLEOTIDE SEQUENCE</scope>
    <source>
        <strain evidence="1">DSM 23947</strain>
    </source>
</reference>
<organism evidence="1 2">
    <name type="scientific">Oikeobacillus pervagus</name>
    <dbReference type="NCBI Taxonomy" id="1325931"/>
    <lineage>
        <taxon>Bacteria</taxon>
        <taxon>Bacillati</taxon>
        <taxon>Bacillota</taxon>
        <taxon>Bacilli</taxon>
        <taxon>Bacillales</taxon>
        <taxon>Bacillaceae</taxon>
        <taxon>Oikeobacillus</taxon>
    </lineage>
</organism>
<sequence length="148" mass="17733">MELVILLLAITFPLFAAFMVVSFYEDSWNHFIPFAGWSKANHLYFCKKCGQYSREYQLILHQLEKGGGRVSDLEHSCPHCRSKKQMQFVDRSRYRKWMNSLPESPKLGLIPYFFVYKKGIKKVKRLKKEQEYIEEYQSYIDSKEEKLK</sequence>
<keyword evidence="2" id="KW-1185">Reference proteome</keyword>